<evidence type="ECO:0000256" key="3">
    <source>
        <dbReference type="HAMAP-Rule" id="MF_00187"/>
    </source>
</evidence>
<evidence type="ECO:0000256" key="1">
    <source>
        <dbReference type="ARBA" id="ARBA00022490"/>
    </source>
</evidence>
<dbReference type="Proteomes" id="UP000623795">
    <property type="component" value="Unassembled WGS sequence"/>
</dbReference>
<dbReference type="SUPFAM" id="SSF53927">
    <property type="entry name" value="Cytidine deaminase-like"/>
    <property type="match status" value="1"/>
</dbReference>
<dbReference type="NCBIfam" id="TIGR00129">
    <property type="entry name" value="fdhD_narQ"/>
    <property type="match status" value="1"/>
</dbReference>
<evidence type="ECO:0000313" key="5">
    <source>
        <dbReference type="Proteomes" id="UP000623795"/>
    </source>
</evidence>
<dbReference type="PIRSF" id="PIRSF015626">
    <property type="entry name" value="FdhD"/>
    <property type="match status" value="1"/>
</dbReference>
<accession>A0ABX1PXE4</accession>
<protein>
    <recommendedName>
        <fullName evidence="3">Sulfur carrier protein FdhD</fullName>
    </recommendedName>
</protein>
<feature type="active site" description="Cysteine persulfide intermediate" evidence="3">
    <location>
        <position position="143"/>
    </location>
</feature>
<dbReference type="Gene3D" id="3.10.20.10">
    <property type="match status" value="1"/>
</dbReference>
<keyword evidence="1 3" id="KW-0963">Cytoplasm</keyword>
<dbReference type="PANTHER" id="PTHR30592:SF1">
    <property type="entry name" value="SULFUR CARRIER PROTEIN FDHD"/>
    <property type="match status" value="1"/>
</dbReference>
<dbReference type="RefSeq" id="WP_169255700.1">
    <property type="nucleotide sequence ID" value="NZ_WTVN01000010.1"/>
</dbReference>
<dbReference type="EMBL" id="WTVN01000010">
    <property type="protein sequence ID" value="NMG43808.1"/>
    <property type="molecule type" value="Genomic_DNA"/>
</dbReference>
<comment type="function">
    <text evidence="3">Required for formate dehydrogenase (FDH) activity. Acts as a sulfur carrier protein that transfers sulfur from IscS to the molybdenum cofactor prior to its insertion into FDH.</text>
</comment>
<keyword evidence="5" id="KW-1185">Reference proteome</keyword>
<comment type="similarity">
    <text evidence="3">Belongs to the FdhD family.</text>
</comment>
<comment type="subcellular location">
    <subcellularLocation>
        <location evidence="3">Cytoplasm</location>
    </subcellularLocation>
</comment>
<keyword evidence="2 3" id="KW-0501">Molybdenum cofactor biosynthesis</keyword>
<comment type="caution">
    <text evidence="3">Lacks conserved residue(s) required for the propagation of feature annotation.</text>
</comment>
<reference evidence="4 5" key="1">
    <citation type="submission" date="2019-12" db="EMBL/GenBank/DDBJ databases">
        <title>Comparative genomics gives insights into the taxonomy of the Azoarcus-Aromatoleum group and reveals separate origins of nif in the plant-associated Azoarcus and non-plant-associated Aromatoleum sub-groups.</title>
        <authorList>
            <person name="Lafos M."/>
            <person name="Maluk M."/>
            <person name="Batista M."/>
            <person name="Junghare M."/>
            <person name="Carmona M."/>
            <person name="Faoro H."/>
            <person name="Cruz L.M."/>
            <person name="Battistoni F."/>
            <person name="De Souza E."/>
            <person name="Pedrosa F."/>
            <person name="Chen W.-M."/>
            <person name="Poole P.S."/>
            <person name="Dixon R.A."/>
            <person name="James E.K."/>
        </authorList>
    </citation>
    <scope>NUCLEOTIDE SEQUENCE [LARGE SCALE GENOMIC DNA]</scope>
    <source>
        <strain evidence="4 5">Td21</strain>
    </source>
</reference>
<evidence type="ECO:0000256" key="2">
    <source>
        <dbReference type="ARBA" id="ARBA00023150"/>
    </source>
</evidence>
<evidence type="ECO:0000313" key="4">
    <source>
        <dbReference type="EMBL" id="NMG43808.1"/>
    </source>
</evidence>
<gene>
    <name evidence="3 4" type="primary">fdhD</name>
    <name evidence="4" type="ORF">GPA22_08700</name>
</gene>
<dbReference type="Pfam" id="PF02634">
    <property type="entry name" value="FdhD-NarQ"/>
    <property type="match status" value="1"/>
</dbReference>
<dbReference type="InterPro" id="IPR003786">
    <property type="entry name" value="FdhD"/>
</dbReference>
<sequence>MHTSIARLWRAGGSRAVSALRLTAGDARGEATCRVIDEDALTIDVEGVGRYTLMWTPADGDDDGAMGFVAGEGVLGDAMVSERVPERLALAAGFAYSEGIIGGLADIATMAVCPDRRKVVRMRLHAPERVAVKRRDVVVASSCGVCGGREAIEDGFDEFAPVAARLRLAASELTALMAAMQRRQRLFRTTGGAHAAAVFSPQGGILAVAEDLGRHNALDKVVGECLLREVPLAGCGVVLSSRLSYEMVAKAARAGFELVAAVSAPTSLAIELAERAGITLCGFVRGASATVYTHPQRIRDGAGGHESARTTGAAVVPFTLDD</sequence>
<dbReference type="Gene3D" id="3.40.140.10">
    <property type="entry name" value="Cytidine Deaminase, domain 2"/>
    <property type="match status" value="1"/>
</dbReference>
<comment type="caution">
    <text evidence="4">The sequence shown here is derived from an EMBL/GenBank/DDBJ whole genome shotgun (WGS) entry which is preliminary data.</text>
</comment>
<dbReference type="HAMAP" id="MF_00187">
    <property type="entry name" value="FdhD"/>
    <property type="match status" value="1"/>
</dbReference>
<name>A0ABX1PXE4_9RHOO</name>
<dbReference type="InterPro" id="IPR016193">
    <property type="entry name" value="Cytidine_deaminase-like"/>
</dbReference>
<dbReference type="PANTHER" id="PTHR30592">
    <property type="entry name" value="FORMATE DEHYDROGENASE"/>
    <property type="match status" value="1"/>
</dbReference>
<proteinExistence type="inferred from homology"/>
<organism evidence="4 5">
    <name type="scientific">Aromatoleum toluvorans</name>
    <dbReference type="NCBI Taxonomy" id="92002"/>
    <lineage>
        <taxon>Bacteria</taxon>
        <taxon>Pseudomonadati</taxon>
        <taxon>Pseudomonadota</taxon>
        <taxon>Betaproteobacteria</taxon>
        <taxon>Rhodocyclales</taxon>
        <taxon>Rhodocyclaceae</taxon>
        <taxon>Aromatoleum</taxon>
    </lineage>
</organism>